<name>A0A2Y9L3G9_ENHLU</name>
<dbReference type="GO" id="GO:0036128">
    <property type="term" value="C:CatSper complex"/>
    <property type="evidence" value="ECO:0007669"/>
    <property type="project" value="InterPro"/>
</dbReference>
<feature type="compositionally biased region" description="Low complexity" evidence="1">
    <location>
        <begin position="1154"/>
        <end position="1172"/>
    </location>
</feature>
<protein>
    <submittedName>
        <fullName evidence="9">Cation channel sperm-associated protein subunit gamma</fullName>
    </submittedName>
</protein>
<dbReference type="Pfam" id="PF22846">
    <property type="entry name" value="CATSPERG_C"/>
    <property type="match status" value="1"/>
</dbReference>
<keyword evidence="2" id="KW-0472">Membrane</keyword>
<dbReference type="Pfam" id="PF22840">
    <property type="entry name" value="CATSPERG_NTD"/>
    <property type="match status" value="1"/>
</dbReference>
<dbReference type="InterPro" id="IPR053873">
    <property type="entry name" value="CATSPERG_C"/>
</dbReference>
<dbReference type="Pfam" id="PF15064">
    <property type="entry name" value="CATSPERG_beta-prop"/>
    <property type="match status" value="2"/>
</dbReference>
<dbReference type="GeneID" id="111161437"/>
<keyword evidence="2" id="KW-1133">Transmembrane helix</keyword>
<evidence type="ECO:0000313" key="8">
    <source>
        <dbReference type="Proteomes" id="UP000248482"/>
    </source>
</evidence>
<dbReference type="GO" id="GO:0097228">
    <property type="term" value="C:sperm principal piece"/>
    <property type="evidence" value="ECO:0007669"/>
    <property type="project" value="InterPro"/>
</dbReference>
<feature type="domain" description="CATSPERG N-terminal" evidence="5">
    <location>
        <begin position="39"/>
        <end position="198"/>
    </location>
</feature>
<proteinExistence type="predicted"/>
<feature type="signal peptide" evidence="3">
    <location>
        <begin position="1"/>
        <end position="32"/>
    </location>
</feature>
<dbReference type="STRING" id="391180.A0A2Y9L3G9"/>
<dbReference type="InterPro" id="IPR053871">
    <property type="entry name" value="CATSPERG_beta-prop"/>
</dbReference>
<accession>A0A2Y9L3G9</accession>
<dbReference type="OrthoDB" id="9949093at2759"/>
<keyword evidence="2" id="KW-0812">Transmembrane</keyword>
<evidence type="ECO:0000313" key="9">
    <source>
        <dbReference type="RefSeq" id="XP_022380787.1"/>
    </source>
</evidence>
<organism evidence="8 9">
    <name type="scientific">Enhydra lutris kenyoni</name>
    <name type="common">northern sea otter</name>
    <dbReference type="NCBI Taxonomy" id="391180"/>
    <lineage>
        <taxon>Eukaryota</taxon>
        <taxon>Metazoa</taxon>
        <taxon>Chordata</taxon>
        <taxon>Craniata</taxon>
        <taxon>Vertebrata</taxon>
        <taxon>Euteleostomi</taxon>
        <taxon>Mammalia</taxon>
        <taxon>Eutheria</taxon>
        <taxon>Laurasiatheria</taxon>
        <taxon>Carnivora</taxon>
        <taxon>Caniformia</taxon>
        <taxon>Musteloidea</taxon>
        <taxon>Mustelidae</taxon>
        <taxon>Lutrinae</taxon>
        <taxon>Enhydra</taxon>
    </lineage>
</organism>
<evidence type="ECO:0000259" key="4">
    <source>
        <dbReference type="Pfam" id="PF15064"/>
    </source>
</evidence>
<evidence type="ECO:0000256" key="3">
    <source>
        <dbReference type="SAM" id="SignalP"/>
    </source>
</evidence>
<evidence type="ECO:0000259" key="5">
    <source>
        <dbReference type="Pfam" id="PF22840"/>
    </source>
</evidence>
<feature type="domain" description="CATSPERG Ig-like" evidence="7">
    <location>
        <begin position="783"/>
        <end position="910"/>
    </location>
</feature>
<feature type="chain" id="PRO_5015991418" evidence="3">
    <location>
        <begin position="33"/>
        <end position="1191"/>
    </location>
</feature>
<dbReference type="Pfam" id="PF22851">
    <property type="entry name" value="CATSPERG_Ig-like"/>
    <property type="match status" value="1"/>
</dbReference>
<evidence type="ECO:0000256" key="2">
    <source>
        <dbReference type="SAM" id="Phobius"/>
    </source>
</evidence>
<dbReference type="InterPro" id="IPR028246">
    <property type="entry name" value="CATSPERG"/>
</dbReference>
<dbReference type="PANTHER" id="PTHR14327:SF1">
    <property type="entry name" value="CATION CHANNEL SPERM-ASSOCIATED AUXILIARY SUBUNIT GAMMA"/>
    <property type="match status" value="1"/>
</dbReference>
<dbReference type="RefSeq" id="XP_022380787.1">
    <property type="nucleotide sequence ID" value="XM_022525079.1"/>
</dbReference>
<sequence length="1191" mass="136910">MYPVGPAWPRLRILRALWALLAVLLASWRLWAFQDIQECTWQVVLNKFETVGKNGMSDRFFHQQPVATLDSVFSPLVDAPTDQGEKYLSFPYYLKINYSCNGESSEAQVRKGHLTGLKPVVLVTFQSPVNFHHWKIEHLQIQMEAAPFRSEEQCTAEQVCVMSWYTPMPIKNGSVLMRVDVSSNGLGPFIPTKRFQVNINGFLQRQQDNTLHFTVGNEIFDLIPRYFMNVPSRPLWYTVDQAPVLILGGIPEEKSVLLTDTSFKDSFLVELNIDSCWVGSFYCPQAIFTATIYDAIATESTLFIRQNQLVYYFTGTYLTLHESNHGSGSWVRVLANECIKSLCPVHFHSNGSEYVMALTSGKREGYVHFGTITDGHVSFQVLPKHRSVCEGIQVFNCSITWAVFIAGDYILLMLVEIQDPTTRSYFQVVSYDLVSDNLVILYTIPEFIPDGRKGRQRGPQRWMRARRGPEDHSLTAVSTLPLSWPARGLEFLMILGTESYTNFTMVPKGMFYNPYNNLLFIWGNFLLQSYNNENFIYLADFPKDQSIKYLVNSFHGETAIVTETEEIWYLLEGSYRMYRLFPSKAWEVHVSLQVMQQSSFYTRVETMVTLFYEDHQLYQLVYLMNGGQGRLVKRLVPVEQLLMYQQPGSHYLLERQGNHLTLSFTNFCPFTVMRLRDLPDPQIYTRQERYRAHPPRVLEPSGFHDQNSLAVYQGLVYYLLFLHSKYHKPYADPVHDSTWRWWKNKKVDQDYYFYLASNLQSASNVHIDMASYEKIYDLKAEHELPESIYLDKGTSYGFSIFVTVRGHSLEFQPERVLTTLELRSKVDLGVVLADADCIEVVVNQKVLINRNSVLFWVTIHDKRSCFDQGLSGHHLMKTSVLVKVVGAVGHCFQNTHRGLHMQGNLMIPLLIGCPPGKRLAFDITYTVEYNRLQNKHYFDCVHVDPEMPCFLFRDTFYPFFLIQDLVTGESGSFQGSYVFKVVGGGPTMDTVIEYSEEEIYRFNSPLDKTNSLIWTTKNTTTTKDLAFNIMTHQSLGIEWLCLENSPCHDTIPHSIFAPEFFFKVLVSNRGVDKSTYCDHQLIFLLHIHGLPLSAKRALFILMVSFIVFIGLVTLYIIFCLLLTPMVKACNILRWKINNIITSESYYTYKSSSRIFSGTSGTKSRASSSISSKVVEGNQEVPEEPSEKQSIT</sequence>
<dbReference type="AlphaFoldDB" id="A0A2Y9L3G9"/>
<reference evidence="9" key="1">
    <citation type="submission" date="2025-08" db="UniProtKB">
        <authorList>
            <consortium name="RefSeq"/>
        </authorList>
    </citation>
    <scope>IDENTIFICATION</scope>
    <source>
        <tissue evidence="9">Blood</tissue>
    </source>
</reference>
<dbReference type="Proteomes" id="UP000248482">
    <property type="component" value="Unplaced"/>
</dbReference>
<dbReference type="KEGG" id="elk:111161437"/>
<feature type="domain" description="CATSPERG beta-propeller" evidence="4">
    <location>
        <begin position="202"/>
        <end position="452"/>
    </location>
</feature>
<evidence type="ECO:0000256" key="1">
    <source>
        <dbReference type="SAM" id="MobiDB-lite"/>
    </source>
</evidence>
<keyword evidence="8" id="KW-1185">Reference proteome</keyword>
<dbReference type="InterPro" id="IPR053874">
    <property type="entry name" value="CATSPERG_Ig-like"/>
</dbReference>
<feature type="transmembrane region" description="Helical" evidence="2">
    <location>
        <begin position="1097"/>
        <end position="1123"/>
    </location>
</feature>
<dbReference type="InterPro" id="IPR053872">
    <property type="entry name" value="CATSPERG_N"/>
</dbReference>
<feature type="domain" description="CATSPERG C-terminal" evidence="6">
    <location>
        <begin position="936"/>
        <end position="1137"/>
    </location>
</feature>
<keyword evidence="3" id="KW-0732">Signal</keyword>
<dbReference type="CTD" id="57828"/>
<gene>
    <name evidence="9" type="primary">LOC111161437</name>
</gene>
<evidence type="ECO:0000259" key="6">
    <source>
        <dbReference type="Pfam" id="PF22846"/>
    </source>
</evidence>
<evidence type="ECO:0000259" key="7">
    <source>
        <dbReference type="Pfam" id="PF22851"/>
    </source>
</evidence>
<dbReference type="PANTHER" id="PTHR14327">
    <property type="entry name" value="CATION CHANNEL SPERM-ASSOCIATED PROTEIN SUBUNIT GAMMA"/>
    <property type="match status" value="1"/>
</dbReference>
<feature type="region of interest" description="Disordered" evidence="1">
    <location>
        <begin position="1154"/>
        <end position="1191"/>
    </location>
</feature>
<feature type="domain" description="CATSPERG beta-propeller" evidence="4">
    <location>
        <begin position="476"/>
        <end position="679"/>
    </location>
</feature>